<sequence>MRRGGCAANIAVVRRLFEAIETRGDPKDFAARWAAYVEMYDPDVVIHEAFGLPCGGDYSGDDAVARHAQAFNAAWQGLQSINDRSLEPRFLADGDHVIVLWRQKGTSADGEVFDMPAVSVYQMKDGRIIDARMFHFDTAAVIGFLKRASRLVSAES</sequence>
<evidence type="ECO:0000313" key="2">
    <source>
        <dbReference type="EMBL" id="ANY84891.1"/>
    </source>
</evidence>
<dbReference type="EMBL" id="CP016620">
    <property type="protein sequence ID" value="ANY84891.1"/>
    <property type="molecule type" value="Genomic_DNA"/>
</dbReference>
<feature type="domain" description="SnoaL-like" evidence="1">
    <location>
        <begin position="13"/>
        <end position="129"/>
    </location>
</feature>
<evidence type="ECO:0000259" key="1">
    <source>
        <dbReference type="Pfam" id="PF12680"/>
    </source>
</evidence>
<dbReference type="Pfam" id="PF12680">
    <property type="entry name" value="SnoaL_2"/>
    <property type="match status" value="1"/>
</dbReference>
<keyword evidence="2" id="KW-0614">Plasmid</keyword>
<accession>A0A1B2EY53</accession>
<reference evidence="2" key="1">
    <citation type="submission" date="2016-07" db="EMBL/GenBank/DDBJ databases">
        <title>Microvirga ossetica sp. nov. a new species of rhizobia isolated from root nodules of the legume species Vicia alpestris Steven originated from North Ossetia region in the Caucasus.</title>
        <authorList>
            <person name="Safronova V.I."/>
            <person name="Kuznetsova I.G."/>
            <person name="Sazanova A.L."/>
            <person name="Belimov A."/>
            <person name="Andronov E."/>
            <person name="Osledkin Y.S."/>
            <person name="Onishchuk O.P."/>
            <person name="Kurchak O.N."/>
            <person name="Shaposhnikov A.I."/>
            <person name="Willems A."/>
            <person name="Tikhonovich I.A."/>
        </authorList>
    </citation>
    <scope>NUCLEOTIDE SEQUENCE [LARGE SCALE GENOMIC DNA]</scope>
    <source>
        <strain evidence="2">V5/3M</strain>
        <plasmid evidence="2">unnamed4</plasmid>
    </source>
</reference>
<protein>
    <recommendedName>
        <fullName evidence="1">SnoaL-like domain-containing protein</fullName>
    </recommendedName>
</protein>
<dbReference type="SUPFAM" id="SSF54427">
    <property type="entry name" value="NTF2-like"/>
    <property type="match status" value="1"/>
</dbReference>
<organism evidence="2">
    <name type="scientific">Microvirga ossetica</name>
    <dbReference type="NCBI Taxonomy" id="1882682"/>
    <lineage>
        <taxon>Bacteria</taxon>
        <taxon>Pseudomonadati</taxon>
        <taxon>Pseudomonadota</taxon>
        <taxon>Alphaproteobacteria</taxon>
        <taxon>Hyphomicrobiales</taxon>
        <taxon>Methylobacteriaceae</taxon>
        <taxon>Microvirga</taxon>
    </lineage>
</organism>
<geneLocation type="plasmid" evidence="2">
    <name>unnamed4</name>
</geneLocation>
<gene>
    <name evidence="2" type="ORF">BB934_42405</name>
</gene>
<name>A0A1B2EY53_9HYPH</name>
<dbReference type="InterPro" id="IPR032710">
    <property type="entry name" value="NTF2-like_dom_sf"/>
</dbReference>
<dbReference type="Gene3D" id="3.10.450.50">
    <property type="match status" value="1"/>
</dbReference>
<dbReference type="InterPro" id="IPR037401">
    <property type="entry name" value="SnoaL-like"/>
</dbReference>
<dbReference type="PANTHER" id="PTHR41252">
    <property type="entry name" value="BLR2505 PROTEIN"/>
    <property type="match status" value="1"/>
</dbReference>
<dbReference type="AlphaFoldDB" id="A0A1B2EY53"/>
<dbReference type="PANTHER" id="PTHR41252:SF1">
    <property type="entry name" value="BLR2505 PROTEIN"/>
    <property type="match status" value="1"/>
</dbReference>
<proteinExistence type="predicted"/>
<dbReference type="KEGG" id="moc:BB934_42405"/>